<organism evidence="4 5">
    <name type="scientific">Mesorhizobium helmanticense</name>
    <dbReference type="NCBI Taxonomy" id="1776423"/>
    <lineage>
        <taxon>Bacteria</taxon>
        <taxon>Pseudomonadati</taxon>
        <taxon>Pseudomonadota</taxon>
        <taxon>Alphaproteobacteria</taxon>
        <taxon>Hyphomicrobiales</taxon>
        <taxon>Phyllobacteriaceae</taxon>
        <taxon>Mesorhizobium</taxon>
    </lineage>
</organism>
<evidence type="ECO:0000256" key="1">
    <source>
        <dbReference type="ARBA" id="ARBA00022801"/>
    </source>
</evidence>
<keyword evidence="2" id="KW-0732">Signal</keyword>
<dbReference type="InterPro" id="IPR036866">
    <property type="entry name" value="RibonucZ/Hydroxyglut_hydro"/>
</dbReference>
<dbReference type="RefSeq" id="WP_107648275.1">
    <property type="nucleotide sequence ID" value="NZ_PZJX01000011.1"/>
</dbReference>
<reference evidence="4 5" key="1">
    <citation type="submission" date="2018-03" db="EMBL/GenBank/DDBJ databases">
        <title>Genome sequence of the symbiotic type strain Mesorhizobium helmanticense CSLC115NT isolated from Lotus corniculatus nodules.</title>
        <authorList>
            <person name="Sannazzaro A.I."/>
            <person name="Torres Tejerizo G.A."/>
            <person name="Dip D."/>
            <person name="Caballero M."/>
            <person name="Pistorio M."/>
            <person name="Estrella M.J."/>
        </authorList>
    </citation>
    <scope>NUCLEOTIDE SEQUENCE [LARGE SCALE GENOMIC DNA]</scope>
    <source>
        <strain evidence="4 5">CSLC115N</strain>
    </source>
</reference>
<dbReference type="Pfam" id="PF23023">
    <property type="entry name" value="Anti-Pycsar_Apyc1"/>
    <property type="match status" value="1"/>
</dbReference>
<feature type="signal peptide" evidence="2">
    <location>
        <begin position="1"/>
        <end position="22"/>
    </location>
</feature>
<dbReference type="Proteomes" id="UP000240259">
    <property type="component" value="Unassembled WGS sequence"/>
</dbReference>
<dbReference type="SMART" id="SM00849">
    <property type="entry name" value="Lactamase_B"/>
    <property type="match status" value="1"/>
</dbReference>
<dbReference type="PANTHER" id="PTHR46018">
    <property type="entry name" value="ZINC PHOSPHODIESTERASE ELAC PROTEIN 1"/>
    <property type="match status" value="1"/>
</dbReference>
<feature type="domain" description="Metallo-beta-lactamase" evidence="3">
    <location>
        <begin position="44"/>
        <end position="261"/>
    </location>
</feature>
<dbReference type="InterPro" id="IPR044094">
    <property type="entry name" value="AtsA-like_MBL-fold"/>
</dbReference>
<dbReference type="OrthoDB" id="9803916at2"/>
<protein>
    <submittedName>
        <fullName evidence="4">MBL fold metallo-hydrolase</fullName>
    </submittedName>
</protein>
<evidence type="ECO:0000259" key="3">
    <source>
        <dbReference type="SMART" id="SM00849"/>
    </source>
</evidence>
<keyword evidence="1 4" id="KW-0378">Hydrolase</keyword>
<dbReference type="Gene3D" id="3.60.15.10">
    <property type="entry name" value="Ribonuclease Z/Hydroxyacylglutathione hydrolase-like"/>
    <property type="match status" value="1"/>
</dbReference>
<dbReference type="SUPFAM" id="SSF56281">
    <property type="entry name" value="Metallo-hydrolase/oxidoreductase"/>
    <property type="match status" value="1"/>
</dbReference>
<dbReference type="GO" id="GO:0042781">
    <property type="term" value="F:3'-tRNA processing endoribonuclease activity"/>
    <property type="evidence" value="ECO:0007669"/>
    <property type="project" value="TreeGrafter"/>
</dbReference>
<gene>
    <name evidence="4" type="ORF">C9427_06295</name>
</gene>
<dbReference type="EMBL" id="PZJX01000011">
    <property type="protein sequence ID" value="PTE11382.1"/>
    <property type="molecule type" value="Genomic_DNA"/>
</dbReference>
<dbReference type="InterPro" id="IPR001279">
    <property type="entry name" value="Metallo-B-lactamas"/>
</dbReference>
<name>A0A2T4J0H0_9HYPH</name>
<evidence type="ECO:0000313" key="5">
    <source>
        <dbReference type="Proteomes" id="UP000240259"/>
    </source>
</evidence>
<dbReference type="PANTHER" id="PTHR46018:SF2">
    <property type="entry name" value="ZINC PHOSPHODIESTERASE ELAC PROTEIN 1"/>
    <property type="match status" value="1"/>
</dbReference>
<dbReference type="AlphaFoldDB" id="A0A2T4J0H0"/>
<accession>A0A2T4J0H0</accession>
<proteinExistence type="predicted"/>
<keyword evidence="5" id="KW-1185">Reference proteome</keyword>
<sequence>MKRFGLYLVALFVSLAITPAYSQDGRLKVTLLGTGGPEYFPDRLGISTLVEAGGQKLLFDVGRGTNQRLYESRINPKDITHIFITHLHNDHIEGLPDLWMTPWFLLGRDHGFELWGPEDSEQMVEGMRMMFAHDLDRRVNKFNPIENLQINVHPLNDGVVFDDSGIKVTAFPVEHHDGNPAYGFRVDYAGRSVVMSGDTTLNENVVKHGTNADLIIHNVIAFSERLSQLPEMQGVLAKLTTPEQAAEVFSRASPKLAVYSHIVTKELHGAKGLEEIIARTRAAGYDGPLTLGADRMVIEIGDSVEILPPQPLDDLPNLDSKGQVFP</sequence>
<dbReference type="CDD" id="cd07719">
    <property type="entry name" value="arylsulfatase_AtsA-like_MBL-fold"/>
    <property type="match status" value="1"/>
</dbReference>
<evidence type="ECO:0000256" key="2">
    <source>
        <dbReference type="SAM" id="SignalP"/>
    </source>
</evidence>
<evidence type="ECO:0000313" key="4">
    <source>
        <dbReference type="EMBL" id="PTE11382.1"/>
    </source>
</evidence>
<comment type="caution">
    <text evidence="4">The sequence shown here is derived from an EMBL/GenBank/DDBJ whole genome shotgun (WGS) entry which is preliminary data.</text>
</comment>
<feature type="chain" id="PRO_5015748528" evidence="2">
    <location>
        <begin position="23"/>
        <end position="326"/>
    </location>
</feature>